<reference evidence="2" key="1">
    <citation type="submission" date="2014-11" db="EMBL/GenBank/DDBJ databases">
        <authorList>
            <person name="Otto D Thomas"/>
            <person name="Naeem Raeece"/>
        </authorList>
    </citation>
    <scope>NUCLEOTIDE SEQUENCE</scope>
</reference>
<proteinExistence type="predicted"/>
<feature type="region of interest" description="Disordered" evidence="1">
    <location>
        <begin position="43"/>
        <end position="136"/>
    </location>
</feature>
<feature type="compositionally biased region" description="Low complexity" evidence="1">
    <location>
        <begin position="227"/>
        <end position="253"/>
    </location>
</feature>
<gene>
    <name evidence="2" type="ORF">Cvel_15040</name>
</gene>
<name>A0A0G4F4D0_9ALVE</name>
<dbReference type="VEuPathDB" id="CryptoDB:Cvel_15040"/>
<sequence length="383" mass="40745">MGGGIPLRNTLAVFRGVGLSATAGNGGVGNFIRRIRGPQGGVNIASQASGASKAAKAPPTPVKAEQKAECGSLPPRSSVTPVPLFRPFEEDPPQSPPLDVYGSTEGPSTSTDEAATRATLQQKPNQNPQRQHQLSPPLNAEEPAFALKPHVSALPQAQIPAKQNPTNRLPANQRPVHQTALPPHQQQNQQAVRQLPSQRQQQQKPHPTHAPRPLHQVQQSAATTSPVLSQSAQSAAGSSTSTTAATSLVAPPSSGHPTQQPAAAVYAGYAYPYGAPTMPAPLLSHAHAGWPGTQAYSQSYYSMPHSTTYTNGFPDHPRPHTHLQMQHSAYMSHGQAAGPQQGRQAVEVIGSVVQRAMQTPAHRKPNSNRVRERVEAFSVRMNR</sequence>
<evidence type="ECO:0000256" key="1">
    <source>
        <dbReference type="SAM" id="MobiDB-lite"/>
    </source>
</evidence>
<feature type="compositionally biased region" description="Polar residues" evidence="1">
    <location>
        <begin position="105"/>
        <end position="136"/>
    </location>
</feature>
<dbReference type="EMBL" id="CDMZ01000105">
    <property type="protein sequence ID" value="CEM06733.1"/>
    <property type="molecule type" value="Genomic_DNA"/>
</dbReference>
<evidence type="ECO:0000313" key="2">
    <source>
        <dbReference type="EMBL" id="CEM06733.1"/>
    </source>
</evidence>
<feature type="compositionally biased region" description="Polar residues" evidence="1">
    <location>
        <begin position="216"/>
        <end position="226"/>
    </location>
</feature>
<feature type="region of interest" description="Disordered" evidence="1">
    <location>
        <begin position="162"/>
        <end position="260"/>
    </location>
</feature>
<organism evidence="2">
    <name type="scientific">Chromera velia CCMP2878</name>
    <dbReference type="NCBI Taxonomy" id="1169474"/>
    <lineage>
        <taxon>Eukaryota</taxon>
        <taxon>Sar</taxon>
        <taxon>Alveolata</taxon>
        <taxon>Colpodellida</taxon>
        <taxon>Chromeraceae</taxon>
        <taxon>Chromera</taxon>
    </lineage>
</organism>
<feature type="compositionally biased region" description="Low complexity" evidence="1">
    <location>
        <begin position="45"/>
        <end position="57"/>
    </location>
</feature>
<feature type="compositionally biased region" description="Low complexity" evidence="1">
    <location>
        <begin position="189"/>
        <end position="203"/>
    </location>
</feature>
<protein>
    <submittedName>
        <fullName evidence="2">Uncharacterized protein</fullName>
    </submittedName>
</protein>
<dbReference type="AlphaFoldDB" id="A0A0G4F4D0"/>
<accession>A0A0G4F4D0</accession>